<dbReference type="InterPro" id="IPR002935">
    <property type="entry name" value="SAM_O-MeTrfase"/>
</dbReference>
<evidence type="ECO:0000256" key="2">
    <source>
        <dbReference type="ARBA" id="ARBA00022679"/>
    </source>
</evidence>
<sequence length="263" mass="27255">MVPSGDGPSLGRVLATVSVITAMVPRQRVSTLNGSPVRSAQRARGADITTGIGAHDGPSAAWAFSETYLTEDVTLLRARERGEELGCRSISTGTGALLRTLAAALQARAVVELGTGSAVASLWLLRGMAPDGVLTTIDADGEHLRAAKAAFADEGVPAHRTRTIARSAAEVLPRLTDGAYDLVVVSTEPHALPGQVTAAVRLLRPGGMLVITDALLGGRVADPALRDEETAIVREVTGALRDDDRLAPAVVPVGEGVLLAVRR</sequence>
<evidence type="ECO:0000313" key="4">
    <source>
        <dbReference type="EMBL" id="GAA4731686.1"/>
    </source>
</evidence>
<dbReference type="Gene3D" id="3.40.50.150">
    <property type="entry name" value="Vaccinia Virus protein VP39"/>
    <property type="match status" value="1"/>
</dbReference>
<dbReference type="PANTHER" id="PTHR10509">
    <property type="entry name" value="O-METHYLTRANSFERASE-RELATED"/>
    <property type="match status" value="1"/>
</dbReference>
<proteinExistence type="predicted"/>
<comment type="caution">
    <text evidence="4">The sequence shown here is derived from an EMBL/GenBank/DDBJ whole genome shotgun (WGS) entry which is preliminary data.</text>
</comment>
<dbReference type="EMBL" id="BAABID010000012">
    <property type="protein sequence ID" value="GAA4731686.1"/>
    <property type="molecule type" value="Genomic_DNA"/>
</dbReference>
<evidence type="ECO:0000256" key="1">
    <source>
        <dbReference type="ARBA" id="ARBA00022603"/>
    </source>
</evidence>
<dbReference type="Pfam" id="PF01596">
    <property type="entry name" value="Methyltransf_3"/>
    <property type="match status" value="1"/>
</dbReference>
<keyword evidence="1" id="KW-0489">Methyltransferase</keyword>
<dbReference type="SUPFAM" id="SSF53335">
    <property type="entry name" value="S-adenosyl-L-methionine-dependent methyltransferases"/>
    <property type="match status" value="1"/>
</dbReference>
<dbReference type="InterPro" id="IPR050362">
    <property type="entry name" value="Cation-dep_OMT"/>
</dbReference>
<dbReference type="CDD" id="cd02440">
    <property type="entry name" value="AdoMet_MTases"/>
    <property type="match status" value="1"/>
</dbReference>
<evidence type="ECO:0000256" key="3">
    <source>
        <dbReference type="ARBA" id="ARBA00022691"/>
    </source>
</evidence>
<dbReference type="InterPro" id="IPR029063">
    <property type="entry name" value="SAM-dependent_MTases_sf"/>
</dbReference>
<accession>A0ABP8YM41</accession>
<name>A0ABP8YM41_9MICO</name>
<organism evidence="4 5">
    <name type="scientific">Isoptericola chiayiensis</name>
    <dbReference type="NCBI Taxonomy" id="579446"/>
    <lineage>
        <taxon>Bacteria</taxon>
        <taxon>Bacillati</taxon>
        <taxon>Actinomycetota</taxon>
        <taxon>Actinomycetes</taxon>
        <taxon>Micrococcales</taxon>
        <taxon>Promicromonosporaceae</taxon>
        <taxon>Isoptericola</taxon>
    </lineage>
</organism>
<dbReference type="Proteomes" id="UP001500956">
    <property type="component" value="Unassembled WGS sequence"/>
</dbReference>
<evidence type="ECO:0000313" key="5">
    <source>
        <dbReference type="Proteomes" id="UP001500956"/>
    </source>
</evidence>
<keyword evidence="2" id="KW-0808">Transferase</keyword>
<dbReference type="PANTHER" id="PTHR10509:SF85">
    <property type="entry name" value="O-METHYLTRANSFERASE RV1220C-RELATED"/>
    <property type="match status" value="1"/>
</dbReference>
<reference evidence="5" key="1">
    <citation type="journal article" date="2019" name="Int. J. Syst. Evol. Microbiol.">
        <title>The Global Catalogue of Microorganisms (GCM) 10K type strain sequencing project: providing services to taxonomists for standard genome sequencing and annotation.</title>
        <authorList>
            <consortium name="The Broad Institute Genomics Platform"/>
            <consortium name="The Broad Institute Genome Sequencing Center for Infectious Disease"/>
            <person name="Wu L."/>
            <person name="Ma J."/>
        </authorList>
    </citation>
    <scope>NUCLEOTIDE SEQUENCE [LARGE SCALE GENOMIC DNA]</scope>
    <source>
        <strain evidence="5">JCM 18063</strain>
    </source>
</reference>
<keyword evidence="5" id="KW-1185">Reference proteome</keyword>
<protein>
    <submittedName>
        <fullName evidence="4">SAM-dependent O-methyltransferase</fullName>
    </submittedName>
</protein>
<dbReference type="PROSITE" id="PS51682">
    <property type="entry name" value="SAM_OMT_I"/>
    <property type="match status" value="1"/>
</dbReference>
<keyword evidence="3" id="KW-0949">S-adenosyl-L-methionine</keyword>
<gene>
    <name evidence="4" type="ORF">GCM10023216_24660</name>
</gene>